<accession>D9WGM5</accession>
<feature type="binding site" evidence="3">
    <location>
        <position position="122"/>
    </location>
    <ligand>
        <name>Mn(2+)</name>
        <dbReference type="ChEBI" id="CHEBI:29035"/>
        <label>2</label>
    </ligand>
</feature>
<keyword evidence="2 6" id="KW-0378">Hydrolase</keyword>
<feature type="domain" description="Peptidase M20 dimerisation" evidence="5">
    <location>
        <begin position="208"/>
        <end position="284"/>
    </location>
</feature>
<evidence type="ECO:0000313" key="6">
    <source>
        <dbReference type="EMBL" id="EFL25413.1"/>
    </source>
</evidence>
<dbReference type="HOGENOM" id="CLU_023257_0_1_11"/>
<dbReference type="GO" id="GO:0016787">
    <property type="term" value="F:hydrolase activity"/>
    <property type="evidence" value="ECO:0007669"/>
    <property type="project" value="UniProtKB-KW"/>
</dbReference>
<dbReference type="InterPro" id="IPR036264">
    <property type="entry name" value="Bact_exopeptidase_dim_dom"/>
</dbReference>
<protein>
    <submittedName>
        <fullName evidence="6">Ama/HipO/HyuC family hydrolase</fullName>
    </submittedName>
</protein>
<dbReference type="Gene3D" id="3.40.630.10">
    <property type="entry name" value="Zn peptidases"/>
    <property type="match status" value="1"/>
</dbReference>
<reference evidence="6 7" key="1">
    <citation type="submission" date="2009-02" db="EMBL/GenBank/DDBJ databases">
        <title>Annotation of Streptomyces hygroscopicus strain ATCC 53653.</title>
        <authorList>
            <consortium name="The Broad Institute Genome Sequencing Platform"/>
            <consortium name="Broad Institute Microbial Sequencing Center"/>
            <person name="Fischbach M."/>
            <person name="Godfrey P."/>
            <person name="Ward D."/>
            <person name="Young S."/>
            <person name="Zeng Q."/>
            <person name="Koehrsen M."/>
            <person name="Alvarado L."/>
            <person name="Berlin A.M."/>
            <person name="Bochicchio J."/>
            <person name="Borenstein D."/>
            <person name="Chapman S.B."/>
            <person name="Chen Z."/>
            <person name="Engels R."/>
            <person name="Freedman E."/>
            <person name="Gellesch M."/>
            <person name="Goldberg J."/>
            <person name="Griggs A."/>
            <person name="Gujja S."/>
            <person name="Heilman E.R."/>
            <person name="Heiman D.I."/>
            <person name="Hepburn T.A."/>
            <person name="Howarth C."/>
            <person name="Jen D."/>
            <person name="Larson L."/>
            <person name="Lewis B."/>
            <person name="Mehta T."/>
            <person name="Park D."/>
            <person name="Pearson M."/>
            <person name="Richards J."/>
            <person name="Roberts A."/>
            <person name="Saif S."/>
            <person name="Shea T.D."/>
            <person name="Shenoy N."/>
            <person name="Sisk P."/>
            <person name="Stolte C."/>
            <person name="Sykes S.N."/>
            <person name="Thomson T."/>
            <person name="Walk T."/>
            <person name="White J."/>
            <person name="Yandava C."/>
            <person name="Straight P."/>
            <person name="Clardy J."/>
            <person name="Hung D."/>
            <person name="Kolter R."/>
            <person name="Mekalanos J."/>
            <person name="Walker S."/>
            <person name="Walsh C.T."/>
            <person name="Wieland-Brown L.C."/>
            <person name="Haas B."/>
            <person name="Nusbaum C."/>
            <person name="Birren B."/>
        </authorList>
    </citation>
    <scope>NUCLEOTIDE SEQUENCE [LARGE SCALE GENOMIC DNA]</scope>
    <source>
        <strain evidence="6 7">ATCC 53653</strain>
    </source>
</reference>
<name>D9WGM5_9ACTN</name>
<dbReference type="InterPro" id="IPR002933">
    <property type="entry name" value="Peptidase_M20"/>
</dbReference>
<dbReference type="SUPFAM" id="SSF53187">
    <property type="entry name" value="Zn-dependent exopeptidases"/>
    <property type="match status" value="1"/>
</dbReference>
<dbReference type="PIRSF" id="PIRSF005962">
    <property type="entry name" value="Pept_M20D_amidohydro"/>
    <property type="match status" value="1"/>
</dbReference>
<comment type="similarity">
    <text evidence="1">Belongs to the peptidase M20 family.</text>
</comment>
<feature type="binding site" evidence="3">
    <location>
        <position position="120"/>
    </location>
    <ligand>
        <name>Mn(2+)</name>
        <dbReference type="ChEBI" id="CHEBI:29035"/>
        <label>2</label>
    </ligand>
</feature>
<dbReference type="SUPFAM" id="SSF55031">
    <property type="entry name" value="Bacterial exopeptidase dimerisation domain"/>
    <property type="match status" value="1"/>
</dbReference>
<dbReference type="NCBIfam" id="TIGR01891">
    <property type="entry name" value="amidohydrolases"/>
    <property type="match status" value="1"/>
</dbReference>
<keyword evidence="3" id="KW-0464">Manganese</keyword>
<keyword evidence="7" id="KW-1185">Reference proteome</keyword>
<dbReference type="EMBL" id="GG657754">
    <property type="protein sequence ID" value="EFL25413.1"/>
    <property type="molecule type" value="Genomic_DNA"/>
</dbReference>
<dbReference type="PANTHER" id="PTHR11014:SF63">
    <property type="entry name" value="METALLOPEPTIDASE, PUTATIVE (AFU_ORTHOLOGUE AFUA_6G09600)-RELATED"/>
    <property type="match status" value="1"/>
</dbReference>
<keyword evidence="3" id="KW-0479">Metal-binding</keyword>
<comment type="cofactor">
    <cofactor evidence="3">
        <name>Mn(2+)</name>
        <dbReference type="ChEBI" id="CHEBI:29035"/>
    </cofactor>
    <text evidence="3">The Mn(2+) ion enhances activity.</text>
</comment>
<evidence type="ECO:0000256" key="4">
    <source>
        <dbReference type="SAM" id="MobiDB-lite"/>
    </source>
</evidence>
<dbReference type="GO" id="GO:0046872">
    <property type="term" value="F:metal ion binding"/>
    <property type="evidence" value="ECO:0007669"/>
    <property type="project" value="UniProtKB-KW"/>
</dbReference>
<evidence type="ECO:0000256" key="1">
    <source>
        <dbReference type="ARBA" id="ARBA00006153"/>
    </source>
</evidence>
<gene>
    <name evidence="6" type="ORF">SSOG_05127</name>
</gene>
<feature type="binding site" evidence="3">
    <location>
        <position position="183"/>
    </location>
    <ligand>
        <name>Mn(2+)</name>
        <dbReference type="ChEBI" id="CHEBI:29035"/>
        <label>2</label>
    </ligand>
</feature>
<dbReference type="Pfam" id="PF01546">
    <property type="entry name" value="Peptidase_M20"/>
    <property type="match status" value="1"/>
</dbReference>
<dbReference type="Gene3D" id="3.30.70.360">
    <property type="match status" value="1"/>
</dbReference>
<organism evidence="6 7">
    <name type="scientific">Streptomyces himastatinicus ATCC 53653</name>
    <dbReference type="NCBI Taxonomy" id="457427"/>
    <lineage>
        <taxon>Bacteria</taxon>
        <taxon>Bacillati</taxon>
        <taxon>Actinomycetota</taxon>
        <taxon>Actinomycetes</taxon>
        <taxon>Kitasatosporales</taxon>
        <taxon>Streptomycetaceae</taxon>
        <taxon>Streptomyces</taxon>
        <taxon>Streptomyces violaceusniger group</taxon>
    </lineage>
</organism>
<proteinExistence type="inferred from homology"/>
<evidence type="ECO:0000313" key="7">
    <source>
        <dbReference type="Proteomes" id="UP000003963"/>
    </source>
</evidence>
<evidence type="ECO:0000259" key="5">
    <source>
        <dbReference type="Pfam" id="PF07687"/>
    </source>
</evidence>
<dbReference type="STRING" id="457427.SSOG_05127"/>
<evidence type="ECO:0000256" key="3">
    <source>
        <dbReference type="PIRSR" id="PIRSR005962-1"/>
    </source>
</evidence>
<dbReference type="Pfam" id="PF07687">
    <property type="entry name" value="M20_dimer"/>
    <property type="match status" value="1"/>
</dbReference>
<sequence length="411" mass="43830">MKQLMSLDETDATPSADAALPGALPDELRAELIAFRRDLHMHPELGNCEFRTTAALKARLEKAGLQPRVLPSGTGLICDIGPWDGVTPALALRGDIDALPIPDTKTVPYRSTVADRAHACGHDVHTTVVLGAGLVLAELAREGRLRRPVRLLFQPAEEVLPGGAADAIDAGVLDGVGRILALHCDPKVEVGRIGLRTGPITSACDRLEVSLDGPGGHTARPHLTTDLVTATAKVITEVPALLARRVDARSGLAVTWGRVESGHACNVIPQHAELSATVRCLDLPAWYAAPDLVHAAIDEIATLHRAKSEINYVRGVPPVVNEETSTELLRDAMVARRGSYAVEDTEQSLGGEDFSWYLEKVPGAMARLGVRRVGDTTRRDLHAGDFDVDEGAIAVGVELFTAAALLDRNVL</sequence>
<dbReference type="AlphaFoldDB" id="D9WGM5"/>
<dbReference type="InterPro" id="IPR011650">
    <property type="entry name" value="Peptidase_M20_dimer"/>
</dbReference>
<feature type="region of interest" description="Disordered" evidence="4">
    <location>
        <begin position="1"/>
        <end position="21"/>
    </location>
</feature>
<feature type="binding site" evidence="3">
    <location>
        <position position="382"/>
    </location>
    <ligand>
        <name>Mn(2+)</name>
        <dbReference type="ChEBI" id="CHEBI:29035"/>
        <label>2</label>
    </ligand>
</feature>
<dbReference type="FunFam" id="3.30.70.360:FF:000014">
    <property type="entry name" value="N-acyl-L-amino acid amidohydrolase"/>
    <property type="match status" value="1"/>
</dbReference>
<evidence type="ECO:0000256" key="2">
    <source>
        <dbReference type="ARBA" id="ARBA00022801"/>
    </source>
</evidence>
<dbReference type="Proteomes" id="UP000003963">
    <property type="component" value="Unassembled WGS sequence"/>
</dbReference>
<dbReference type="InterPro" id="IPR017439">
    <property type="entry name" value="Amidohydrolase"/>
</dbReference>
<dbReference type="PANTHER" id="PTHR11014">
    <property type="entry name" value="PEPTIDASE M20 FAMILY MEMBER"/>
    <property type="match status" value="1"/>
</dbReference>
<feature type="binding site" evidence="3">
    <location>
        <position position="158"/>
    </location>
    <ligand>
        <name>Mn(2+)</name>
        <dbReference type="ChEBI" id="CHEBI:29035"/>
        <label>2</label>
    </ligand>
</feature>